<dbReference type="Proteomes" id="UP000316008">
    <property type="component" value="Unassembled WGS sequence"/>
</dbReference>
<evidence type="ECO:0000313" key="3">
    <source>
        <dbReference type="Proteomes" id="UP000316008"/>
    </source>
</evidence>
<evidence type="ECO:0000313" key="2">
    <source>
        <dbReference type="EMBL" id="TSJ39021.1"/>
    </source>
</evidence>
<sequence>MLKSTFLSFTCYLLIGSQSLFAQCTGVGSDLVAPYANDNSNEGVMFDISATNTVTIYCFDANLPASSTEDYEVYYKVGSYVGSENTAGNWILIGTASAVSSNGTDIPTSLPIPVNLVIPSGEIIAFYITASAPIVTNGVLTTSNAGYSTIASNADMAIMGGISITYPFNTVTANRSLNGTVHFTQGDALPVEFTDFSVVKVNEYTLLEWQTESEKNSDYFEVERSSNGTDWNRLMTVKAAGESNTPKVYQEIDSDPLEGISYYRLNQYDLDGAGTHLKTVSFNNKISIGANEIRVFPNPLTERIRVFGDKMELQDLKIFNSIGQDISGDLTIMHHNGYSEVYFSDQEEGIFVLKSKTNSQILIKK</sequence>
<keyword evidence="1" id="KW-0732">Signal</keyword>
<keyword evidence="3" id="KW-1185">Reference proteome</keyword>
<dbReference type="OrthoDB" id="9805017at2"/>
<dbReference type="EMBL" id="VLPL01000012">
    <property type="protein sequence ID" value="TSJ39021.1"/>
    <property type="molecule type" value="Genomic_DNA"/>
</dbReference>
<protein>
    <recommendedName>
        <fullName evidence="4">T9SS type A sorting domain-containing protein</fullName>
    </recommendedName>
</protein>
<accession>A0A556MGF2</accession>
<organism evidence="2 3">
    <name type="scientific">Fluviicola chungangensis</name>
    <dbReference type="NCBI Taxonomy" id="2597671"/>
    <lineage>
        <taxon>Bacteria</taxon>
        <taxon>Pseudomonadati</taxon>
        <taxon>Bacteroidota</taxon>
        <taxon>Flavobacteriia</taxon>
        <taxon>Flavobacteriales</taxon>
        <taxon>Crocinitomicaceae</taxon>
        <taxon>Fluviicola</taxon>
    </lineage>
</organism>
<gene>
    <name evidence="2" type="ORF">FO442_17750</name>
</gene>
<dbReference type="AlphaFoldDB" id="A0A556MGF2"/>
<name>A0A556MGF2_9FLAO</name>
<reference evidence="2 3" key="1">
    <citation type="submission" date="2019-07" db="EMBL/GenBank/DDBJ databases">
        <authorList>
            <person name="Huq M.A."/>
        </authorList>
    </citation>
    <scope>NUCLEOTIDE SEQUENCE [LARGE SCALE GENOMIC DNA]</scope>
    <source>
        <strain evidence="2 3">MAH-3</strain>
    </source>
</reference>
<feature type="chain" id="PRO_5021993072" description="T9SS type A sorting domain-containing protein" evidence="1">
    <location>
        <begin position="23"/>
        <end position="365"/>
    </location>
</feature>
<comment type="caution">
    <text evidence="2">The sequence shown here is derived from an EMBL/GenBank/DDBJ whole genome shotgun (WGS) entry which is preliminary data.</text>
</comment>
<feature type="signal peptide" evidence="1">
    <location>
        <begin position="1"/>
        <end position="22"/>
    </location>
</feature>
<evidence type="ECO:0000256" key="1">
    <source>
        <dbReference type="SAM" id="SignalP"/>
    </source>
</evidence>
<proteinExistence type="predicted"/>
<evidence type="ECO:0008006" key="4">
    <source>
        <dbReference type="Google" id="ProtNLM"/>
    </source>
</evidence>